<protein>
    <submittedName>
        <fullName evidence="3">Protein of uncharacterized function (DUF2637)</fullName>
    </submittedName>
</protein>
<keyword evidence="2" id="KW-0472">Membrane</keyword>
<dbReference type="EMBL" id="CP050124">
    <property type="protein sequence ID" value="QIP37998.1"/>
    <property type="molecule type" value="Genomic_DNA"/>
</dbReference>
<keyword evidence="2" id="KW-1133">Transmembrane helix</keyword>
<dbReference type="AlphaFoldDB" id="A0A6G9CM90"/>
<gene>
    <name evidence="3" type="ORF">G9444_0754</name>
</gene>
<feature type="transmembrane region" description="Helical" evidence="2">
    <location>
        <begin position="59"/>
        <end position="80"/>
    </location>
</feature>
<name>A0A6G9CM90_RHOER</name>
<organism evidence="3 4">
    <name type="scientific">Rhodococcus erythropolis</name>
    <name type="common">Arthrobacter picolinophilus</name>
    <dbReference type="NCBI Taxonomy" id="1833"/>
    <lineage>
        <taxon>Bacteria</taxon>
        <taxon>Bacillati</taxon>
        <taxon>Actinomycetota</taxon>
        <taxon>Actinomycetes</taxon>
        <taxon>Mycobacteriales</taxon>
        <taxon>Nocardiaceae</taxon>
        <taxon>Rhodococcus</taxon>
        <taxon>Rhodococcus erythropolis group</taxon>
    </lineage>
</organism>
<keyword evidence="2" id="KW-0812">Transmembrane</keyword>
<evidence type="ECO:0000313" key="4">
    <source>
        <dbReference type="Proteomes" id="UP000502345"/>
    </source>
</evidence>
<dbReference type="Pfam" id="PF10935">
    <property type="entry name" value="DUF2637"/>
    <property type="match status" value="1"/>
</dbReference>
<dbReference type="Proteomes" id="UP000502345">
    <property type="component" value="Chromosome"/>
</dbReference>
<proteinExistence type="predicted"/>
<accession>A0A6G9CM90</accession>
<feature type="transmembrane region" description="Helical" evidence="2">
    <location>
        <begin position="92"/>
        <end position="117"/>
    </location>
</feature>
<reference evidence="3 4" key="1">
    <citation type="submission" date="2020-03" db="EMBL/GenBank/DDBJ databases">
        <title>Screen low temperature-resistant strains for efficient degradation of petroleum hydrocarbons under the low temperature.</title>
        <authorList>
            <person name="Wang Y."/>
            <person name="Chen J."/>
        </authorList>
    </citation>
    <scope>NUCLEOTIDE SEQUENCE [LARGE SCALE GENOMIC DNA]</scope>
    <source>
        <strain evidence="3 4">KB1</strain>
    </source>
</reference>
<dbReference type="InterPro" id="IPR021235">
    <property type="entry name" value="DUF2637"/>
</dbReference>
<evidence type="ECO:0000256" key="2">
    <source>
        <dbReference type="SAM" id="Phobius"/>
    </source>
</evidence>
<feature type="transmembrane region" description="Helical" evidence="2">
    <location>
        <begin position="26"/>
        <end position="47"/>
    </location>
</feature>
<sequence length="345" mass="35675">MVLFTAASMAFNVVIAARHGGAIEDLVLAGLAPAVLASMGHLLAQFVQAAMQASGVTRRVYGASILAVSVIGLGAFILSFENLQTLAARQHNWLVAGVFPVMLDLAILVSTGIHVVIGIANEHDQAAGVEPHRGWLARRFGWGTAAPAVLRPVPAELPAQEPVTAAQVTSPEPVTTTPVTAQLTAPDAQLTSPEDDAITTPIATAQQGEQQPVTCEDSASDQPAEPATHQDAQAMVTGAQVVGDEQLPPAQPESAEVTTAQLPATSAAGEQSAGEQQIDPAQEAAVLRQRGDSRLAEDQLADVIARIAAGQSYSSISDETGISRNTVRKVAAMVPTEPQPEPALA</sequence>
<feature type="region of interest" description="Disordered" evidence="1">
    <location>
        <begin position="205"/>
        <end position="231"/>
    </location>
</feature>
<evidence type="ECO:0000313" key="3">
    <source>
        <dbReference type="EMBL" id="QIP37998.1"/>
    </source>
</evidence>
<evidence type="ECO:0000256" key="1">
    <source>
        <dbReference type="SAM" id="MobiDB-lite"/>
    </source>
</evidence>